<dbReference type="KEGG" id="qsa:O6P43_028017"/>
<accession>A0AAD7L6D6</accession>
<gene>
    <name evidence="1" type="ORF">O6P43_028017</name>
</gene>
<evidence type="ECO:0000313" key="1">
    <source>
        <dbReference type="EMBL" id="KAJ7952067.1"/>
    </source>
</evidence>
<comment type="caution">
    <text evidence="1">The sequence shown here is derived from an EMBL/GenBank/DDBJ whole genome shotgun (WGS) entry which is preliminary data.</text>
</comment>
<dbReference type="PANTHER" id="PTHR35552">
    <property type="entry name" value="MEDIATOR OF RNA POLYMERASE II TRANSCRIPTION SUBUNIT 8"/>
    <property type="match status" value="1"/>
</dbReference>
<dbReference type="InterPro" id="IPR038795">
    <property type="entry name" value="MED8_plant"/>
</dbReference>
<protein>
    <submittedName>
        <fullName evidence="1">Mediator of RNA polymerase II transcription subunit 8</fullName>
    </submittedName>
</protein>
<sequence>MQFSRLGHQQFQGRQLSSGHVQHGIGQSHLNQGNQINRLGQLSDVANSALFSGSQTTPNTQMIPNISATMPSQSLLPWMQSLAAYDIMVTHSAMLYSLVWIIWQQSPGESFFPNFE</sequence>
<dbReference type="EMBL" id="JARAOO010000011">
    <property type="protein sequence ID" value="KAJ7952067.1"/>
    <property type="molecule type" value="Genomic_DNA"/>
</dbReference>
<reference evidence="1" key="1">
    <citation type="journal article" date="2023" name="Science">
        <title>Elucidation of the pathway for biosynthesis of saponin adjuvants from the soapbark tree.</title>
        <authorList>
            <person name="Reed J."/>
            <person name="Orme A."/>
            <person name="El-Demerdash A."/>
            <person name="Owen C."/>
            <person name="Martin L.B.B."/>
            <person name="Misra R.C."/>
            <person name="Kikuchi S."/>
            <person name="Rejzek M."/>
            <person name="Martin A.C."/>
            <person name="Harkess A."/>
            <person name="Leebens-Mack J."/>
            <person name="Louveau T."/>
            <person name="Stephenson M.J."/>
            <person name="Osbourn A."/>
        </authorList>
    </citation>
    <scope>NUCLEOTIDE SEQUENCE</scope>
    <source>
        <strain evidence="1">S10</strain>
    </source>
</reference>
<proteinExistence type="predicted"/>
<name>A0AAD7L6D6_QUISA</name>
<dbReference type="PANTHER" id="PTHR35552:SF1">
    <property type="entry name" value="MEDIATOR OF RNA POLYMERASE II TRANSCRIPTION SUBUNIT 8"/>
    <property type="match status" value="1"/>
</dbReference>
<evidence type="ECO:0000313" key="2">
    <source>
        <dbReference type="Proteomes" id="UP001163823"/>
    </source>
</evidence>
<dbReference type="GO" id="GO:0016592">
    <property type="term" value="C:mediator complex"/>
    <property type="evidence" value="ECO:0007669"/>
    <property type="project" value="InterPro"/>
</dbReference>
<dbReference type="AlphaFoldDB" id="A0AAD7L6D6"/>
<organism evidence="1 2">
    <name type="scientific">Quillaja saponaria</name>
    <name type="common">Soap bark tree</name>
    <dbReference type="NCBI Taxonomy" id="32244"/>
    <lineage>
        <taxon>Eukaryota</taxon>
        <taxon>Viridiplantae</taxon>
        <taxon>Streptophyta</taxon>
        <taxon>Embryophyta</taxon>
        <taxon>Tracheophyta</taxon>
        <taxon>Spermatophyta</taxon>
        <taxon>Magnoliopsida</taxon>
        <taxon>eudicotyledons</taxon>
        <taxon>Gunneridae</taxon>
        <taxon>Pentapetalae</taxon>
        <taxon>rosids</taxon>
        <taxon>fabids</taxon>
        <taxon>Fabales</taxon>
        <taxon>Quillajaceae</taxon>
        <taxon>Quillaja</taxon>
    </lineage>
</organism>
<dbReference type="Proteomes" id="UP001163823">
    <property type="component" value="Chromosome 11"/>
</dbReference>
<keyword evidence="2" id="KW-1185">Reference proteome</keyword>